<proteinExistence type="predicted"/>
<dbReference type="EMBL" id="MT142490">
    <property type="protein sequence ID" value="QJA82536.1"/>
    <property type="molecule type" value="Genomic_DNA"/>
</dbReference>
<dbReference type="AlphaFoldDB" id="A0A6M3IMT5"/>
<protein>
    <submittedName>
        <fullName evidence="1">Uncharacterized protein</fullName>
    </submittedName>
</protein>
<reference evidence="1" key="1">
    <citation type="submission" date="2020-03" db="EMBL/GenBank/DDBJ databases">
        <title>The deep terrestrial virosphere.</title>
        <authorList>
            <person name="Holmfeldt K."/>
            <person name="Nilsson E."/>
            <person name="Simone D."/>
            <person name="Lopez-Fernandez M."/>
            <person name="Wu X."/>
            <person name="de Brujin I."/>
            <person name="Lundin D."/>
            <person name="Andersson A."/>
            <person name="Bertilsson S."/>
            <person name="Dopson M."/>
        </authorList>
    </citation>
    <scope>NUCLEOTIDE SEQUENCE</scope>
    <source>
        <strain evidence="2">MM415A00400</strain>
        <strain evidence="1">MM415B01564</strain>
    </source>
</reference>
<sequence>MIIATLTVLAALSSVGAVGSFQQAGCPYLWEWASPACDNGDVYDGYWWRDTWVPGYPSVASWLRRGPAWFTGAAVRYAPGVMRATAAQNGLSLDGYLGGVALPNCGNQGLEVWLNPGTGWEGPYLAVDCARLGDLYGIVMTRGVAVEVGYDTAMQWGVIDRLEGVQVWLPEPVADLRTPDCTWEAVPYRDWWLHHLQYAPAWERRPLWSAEGGWRMR</sequence>
<organism evidence="1">
    <name type="scientific">viral metagenome</name>
    <dbReference type="NCBI Taxonomy" id="1070528"/>
    <lineage>
        <taxon>unclassified sequences</taxon>
        <taxon>metagenomes</taxon>
        <taxon>organismal metagenomes</taxon>
    </lineage>
</organism>
<accession>A0A6M3IMT5</accession>
<evidence type="ECO:0000313" key="1">
    <source>
        <dbReference type="EMBL" id="QJA57792.1"/>
    </source>
</evidence>
<evidence type="ECO:0000313" key="2">
    <source>
        <dbReference type="EMBL" id="QJA82536.1"/>
    </source>
</evidence>
<name>A0A6M3IMT5_9ZZZZ</name>
<dbReference type="EMBL" id="MT141292">
    <property type="protein sequence ID" value="QJA57792.1"/>
    <property type="molecule type" value="Genomic_DNA"/>
</dbReference>
<gene>
    <name evidence="2" type="ORF">MM415A00400_0009</name>
    <name evidence="1" type="ORF">MM415B01564_0008</name>
</gene>